<organism evidence="2 3">
    <name type="scientific">Pholiota conissans</name>
    <dbReference type="NCBI Taxonomy" id="109636"/>
    <lineage>
        <taxon>Eukaryota</taxon>
        <taxon>Fungi</taxon>
        <taxon>Dikarya</taxon>
        <taxon>Basidiomycota</taxon>
        <taxon>Agaricomycotina</taxon>
        <taxon>Agaricomycetes</taxon>
        <taxon>Agaricomycetidae</taxon>
        <taxon>Agaricales</taxon>
        <taxon>Agaricineae</taxon>
        <taxon>Strophariaceae</taxon>
        <taxon>Pholiota</taxon>
    </lineage>
</organism>
<evidence type="ECO:0000313" key="2">
    <source>
        <dbReference type="EMBL" id="KAF9480322.1"/>
    </source>
</evidence>
<evidence type="ECO:0008006" key="4">
    <source>
        <dbReference type="Google" id="ProtNLM"/>
    </source>
</evidence>
<dbReference type="AlphaFoldDB" id="A0A9P6CV51"/>
<gene>
    <name evidence="2" type="ORF">BDN70DRAFT_877692</name>
</gene>
<protein>
    <recommendedName>
        <fullName evidence="4">Granulins domain-containing protein</fullName>
    </recommendedName>
</protein>
<dbReference type="EMBL" id="MU155196">
    <property type="protein sequence ID" value="KAF9480322.1"/>
    <property type="molecule type" value="Genomic_DNA"/>
</dbReference>
<sequence length="77" mass="8239">MKFLTPLVFCAAFFAQALAEPMPQTTDVTTRLCTTDGRIPCPSGYHCCPKTVSSDGQCGILGYCLFFGALCLNPTPV</sequence>
<feature type="signal peptide" evidence="1">
    <location>
        <begin position="1"/>
        <end position="19"/>
    </location>
</feature>
<evidence type="ECO:0000256" key="1">
    <source>
        <dbReference type="SAM" id="SignalP"/>
    </source>
</evidence>
<keyword evidence="1" id="KW-0732">Signal</keyword>
<accession>A0A9P6CV51</accession>
<reference evidence="2" key="1">
    <citation type="submission" date="2020-11" db="EMBL/GenBank/DDBJ databases">
        <authorList>
            <consortium name="DOE Joint Genome Institute"/>
            <person name="Ahrendt S."/>
            <person name="Riley R."/>
            <person name="Andreopoulos W."/>
            <person name="Labutti K."/>
            <person name="Pangilinan J."/>
            <person name="Ruiz-Duenas F.J."/>
            <person name="Barrasa J.M."/>
            <person name="Sanchez-Garcia M."/>
            <person name="Camarero S."/>
            <person name="Miyauchi S."/>
            <person name="Serrano A."/>
            <person name="Linde D."/>
            <person name="Babiker R."/>
            <person name="Drula E."/>
            <person name="Ayuso-Fernandez I."/>
            <person name="Pacheco R."/>
            <person name="Padilla G."/>
            <person name="Ferreira P."/>
            <person name="Barriuso J."/>
            <person name="Kellner H."/>
            <person name="Castanera R."/>
            <person name="Alfaro M."/>
            <person name="Ramirez L."/>
            <person name="Pisabarro A.G."/>
            <person name="Kuo A."/>
            <person name="Tritt A."/>
            <person name="Lipzen A."/>
            <person name="He G."/>
            <person name="Yan M."/>
            <person name="Ng V."/>
            <person name="Cullen D."/>
            <person name="Martin F."/>
            <person name="Rosso M.-N."/>
            <person name="Henrissat B."/>
            <person name="Hibbett D."/>
            <person name="Martinez A.T."/>
            <person name="Grigoriev I.V."/>
        </authorList>
    </citation>
    <scope>NUCLEOTIDE SEQUENCE</scope>
    <source>
        <strain evidence="2">CIRM-BRFM 674</strain>
    </source>
</reference>
<name>A0A9P6CV51_9AGAR</name>
<comment type="caution">
    <text evidence="2">The sequence shown here is derived from an EMBL/GenBank/DDBJ whole genome shotgun (WGS) entry which is preliminary data.</text>
</comment>
<feature type="chain" id="PRO_5040291143" description="Granulins domain-containing protein" evidence="1">
    <location>
        <begin position="20"/>
        <end position="77"/>
    </location>
</feature>
<dbReference type="Proteomes" id="UP000807469">
    <property type="component" value="Unassembled WGS sequence"/>
</dbReference>
<evidence type="ECO:0000313" key="3">
    <source>
        <dbReference type="Proteomes" id="UP000807469"/>
    </source>
</evidence>
<dbReference type="OrthoDB" id="3026402at2759"/>
<keyword evidence="3" id="KW-1185">Reference proteome</keyword>
<proteinExistence type="predicted"/>